<dbReference type="Gene3D" id="3.40.850.10">
    <property type="entry name" value="Kinesin motor domain"/>
    <property type="match status" value="2"/>
</dbReference>
<dbReference type="InterPro" id="IPR036961">
    <property type="entry name" value="Kinesin_motor_dom_sf"/>
</dbReference>
<dbReference type="InterPro" id="IPR001752">
    <property type="entry name" value="Kinesin_motor_dom"/>
</dbReference>
<evidence type="ECO:0000313" key="6">
    <source>
        <dbReference type="Proteomes" id="UP001054889"/>
    </source>
</evidence>
<dbReference type="SUPFAM" id="SSF52540">
    <property type="entry name" value="P-loop containing nucleoside triphosphate hydrolases"/>
    <property type="match status" value="1"/>
</dbReference>
<comment type="caution">
    <text evidence="5">The sequence shown here is derived from an EMBL/GenBank/DDBJ whole genome shotgun (WGS) entry which is preliminary data.</text>
</comment>
<dbReference type="PROSITE" id="PS50067">
    <property type="entry name" value="KINESIN_MOTOR_2"/>
    <property type="match status" value="1"/>
</dbReference>
<dbReference type="InterPro" id="IPR031852">
    <property type="entry name" value="Vik1/Cik1_MT-bd"/>
</dbReference>
<dbReference type="AlphaFoldDB" id="A0AAV5D5G5"/>
<organism evidence="5 6">
    <name type="scientific">Eleusine coracana subsp. coracana</name>
    <dbReference type="NCBI Taxonomy" id="191504"/>
    <lineage>
        <taxon>Eukaryota</taxon>
        <taxon>Viridiplantae</taxon>
        <taxon>Streptophyta</taxon>
        <taxon>Embryophyta</taxon>
        <taxon>Tracheophyta</taxon>
        <taxon>Spermatophyta</taxon>
        <taxon>Magnoliopsida</taxon>
        <taxon>Liliopsida</taxon>
        <taxon>Poales</taxon>
        <taxon>Poaceae</taxon>
        <taxon>PACMAD clade</taxon>
        <taxon>Chloridoideae</taxon>
        <taxon>Cynodonteae</taxon>
        <taxon>Eleusininae</taxon>
        <taxon>Eleusine</taxon>
    </lineage>
</organism>
<keyword evidence="3" id="KW-0067">ATP-binding</keyword>
<dbReference type="InterPro" id="IPR027417">
    <property type="entry name" value="P-loop_NTPase"/>
</dbReference>
<dbReference type="GO" id="GO:0007018">
    <property type="term" value="P:microtubule-based movement"/>
    <property type="evidence" value="ECO:0007669"/>
    <property type="project" value="InterPro"/>
</dbReference>
<proteinExistence type="inferred from homology"/>
<evidence type="ECO:0000313" key="5">
    <source>
        <dbReference type="EMBL" id="GJN06208.1"/>
    </source>
</evidence>
<reference evidence="5" key="2">
    <citation type="submission" date="2021-12" db="EMBL/GenBank/DDBJ databases">
        <title>Resequencing data analysis of finger millet.</title>
        <authorList>
            <person name="Hatakeyama M."/>
            <person name="Aluri S."/>
            <person name="Balachadran M.T."/>
            <person name="Sivarajan S.R."/>
            <person name="Poveda L."/>
            <person name="Shimizu-Inatsugi R."/>
            <person name="Schlapbach R."/>
            <person name="Sreeman S.M."/>
            <person name="Shimizu K.K."/>
        </authorList>
    </citation>
    <scope>NUCLEOTIDE SEQUENCE</scope>
</reference>
<evidence type="ECO:0000256" key="3">
    <source>
        <dbReference type="PROSITE-ProRule" id="PRU00283"/>
    </source>
</evidence>
<sequence length="497" mass="56261">MVMACIIPNMDGQSGRETMQSLPDTLSSLMGFNKYLTPTWVESVSHIIKELSPAKSNMEVMVQKPQHYGPDDTEPEAKVAMIQGNIRVFCRVRPFHYEDSYQSRTLFRFTLDESNVSLKVAETKIKQYKFDKVFNQCATQGDVFAEVEPVIKSALDGYNICIFAYGQTGSGKTYTMVRFTPLNFLSIKAGPDGGIEIENLVAVCVNSFQEVKRLYEVGTLLRSTASTMANSTSSRSHCISMTSDMNWLPSMQDDTECSLDTSECETKQVILSEHENVSQDEVISVTECQHAEPVKVQNKTEEMGIIDIESWIHQQIIENTGIYQSIRVLHIPEVTEHGTYDSSTTSSLHMEWTKEFKWGQNEDSGMNLSSPTHNIEDIKQTKAANQITTTEICTPPSEELSRNTERKEHKTERLAYHGSYRRSLKEIMENCIPKQLDKEAKADPSIQPEIRFQDKEDYIGNLAKFFRALRTTWIGALLGMGAMSLGLEEDFFQSLML</sequence>
<dbReference type="Pfam" id="PF00225">
    <property type="entry name" value="Kinesin"/>
    <property type="match status" value="1"/>
</dbReference>
<dbReference type="InterPro" id="IPR027640">
    <property type="entry name" value="Kinesin-like_fam"/>
</dbReference>
<dbReference type="Pfam" id="PF16796">
    <property type="entry name" value="Microtub_bd"/>
    <property type="match status" value="1"/>
</dbReference>
<feature type="domain" description="Kinesin motor" evidence="4">
    <location>
        <begin position="85"/>
        <end position="176"/>
    </location>
</feature>
<keyword evidence="3" id="KW-0547">Nucleotide-binding</keyword>
<keyword evidence="1" id="KW-0493">Microtubule</keyword>
<accession>A0AAV5D5G5</accession>
<comment type="similarity">
    <text evidence="3">Belongs to the TRAFAC class myosin-kinesin ATPase superfamily. Kinesin family.</text>
</comment>
<dbReference type="GO" id="GO:0005874">
    <property type="term" value="C:microtubule"/>
    <property type="evidence" value="ECO:0007669"/>
    <property type="project" value="UniProtKB-KW"/>
</dbReference>
<reference evidence="5" key="1">
    <citation type="journal article" date="2018" name="DNA Res.">
        <title>Multiple hybrid de novo genome assembly of finger millet, an orphan allotetraploid crop.</title>
        <authorList>
            <person name="Hatakeyama M."/>
            <person name="Aluri S."/>
            <person name="Balachadran M.T."/>
            <person name="Sivarajan S.R."/>
            <person name="Patrignani A."/>
            <person name="Gruter S."/>
            <person name="Poveda L."/>
            <person name="Shimizu-Inatsugi R."/>
            <person name="Baeten J."/>
            <person name="Francoijs K.J."/>
            <person name="Nataraja K.N."/>
            <person name="Reddy Y.A.N."/>
            <person name="Phadnis S."/>
            <person name="Ravikumar R.L."/>
            <person name="Schlapbach R."/>
            <person name="Sreeman S.M."/>
            <person name="Shimizu K.K."/>
        </authorList>
    </citation>
    <scope>NUCLEOTIDE SEQUENCE</scope>
</reference>
<dbReference type="EMBL" id="BQKI01000012">
    <property type="protein sequence ID" value="GJN06208.1"/>
    <property type="molecule type" value="Genomic_DNA"/>
</dbReference>
<dbReference type="GO" id="GO:0005524">
    <property type="term" value="F:ATP binding"/>
    <property type="evidence" value="ECO:0007669"/>
    <property type="project" value="UniProtKB-UniRule"/>
</dbReference>
<feature type="binding site" evidence="3">
    <location>
        <begin position="166"/>
        <end position="173"/>
    </location>
    <ligand>
        <name>ATP</name>
        <dbReference type="ChEBI" id="CHEBI:30616"/>
    </ligand>
</feature>
<dbReference type="GO" id="GO:0003777">
    <property type="term" value="F:microtubule motor activity"/>
    <property type="evidence" value="ECO:0007669"/>
    <property type="project" value="InterPro"/>
</dbReference>
<dbReference type="SMART" id="SM00129">
    <property type="entry name" value="KISc"/>
    <property type="match status" value="1"/>
</dbReference>
<keyword evidence="2 3" id="KW-0505">Motor protein</keyword>
<dbReference type="PANTHER" id="PTHR47972">
    <property type="entry name" value="KINESIN-LIKE PROTEIN KLP-3"/>
    <property type="match status" value="1"/>
</dbReference>
<evidence type="ECO:0000259" key="4">
    <source>
        <dbReference type="PROSITE" id="PS50067"/>
    </source>
</evidence>
<name>A0AAV5D5G5_ELECO</name>
<evidence type="ECO:0000256" key="1">
    <source>
        <dbReference type="ARBA" id="ARBA00022701"/>
    </source>
</evidence>
<dbReference type="GO" id="GO:0008017">
    <property type="term" value="F:microtubule binding"/>
    <property type="evidence" value="ECO:0007669"/>
    <property type="project" value="InterPro"/>
</dbReference>
<dbReference type="PANTHER" id="PTHR47972:SF23">
    <property type="entry name" value="KINESIN MOTOR DOMAIN-CONTAINING PROTEIN"/>
    <property type="match status" value="1"/>
</dbReference>
<protein>
    <recommendedName>
        <fullName evidence="4">Kinesin motor domain-containing protein</fullName>
    </recommendedName>
</protein>
<gene>
    <name evidence="5" type="primary">ga23913</name>
    <name evidence="5" type="ORF">PR202_ga23913</name>
</gene>
<evidence type="ECO:0000256" key="2">
    <source>
        <dbReference type="ARBA" id="ARBA00023175"/>
    </source>
</evidence>
<dbReference type="Proteomes" id="UP001054889">
    <property type="component" value="Unassembled WGS sequence"/>
</dbReference>
<keyword evidence="6" id="KW-1185">Reference proteome</keyword>